<keyword evidence="2" id="KW-0378">Hydrolase</keyword>
<accession>A0AAQ3M046</accession>
<keyword evidence="3" id="KW-0326">Glycosidase</keyword>
<dbReference type="EMBL" id="CP138581">
    <property type="protein sequence ID" value="WPG99018.1"/>
    <property type="molecule type" value="Genomic_DNA"/>
</dbReference>
<dbReference type="AlphaFoldDB" id="A0AAQ3M046"/>
<evidence type="ECO:0000256" key="2">
    <source>
        <dbReference type="ARBA" id="ARBA00022801"/>
    </source>
</evidence>
<evidence type="ECO:0000256" key="3">
    <source>
        <dbReference type="ARBA" id="ARBA00023295"/>
    </source>
</evidence>
<dbReference type="Gene3D" id="3.90.245.10">
    <property type="entry name" value="Ribonucleoside hydrolase-like"/>
    <property type="match status" value="1"/>
</dbReference>
<organism evidence="5 6">
    <name type="scientific">Acrodontium crateriforme</name>
    <dbReference type="NCBI Taxonomy" id="150365"/>
    <lineage>
        <taxon>Eukaryota</taxon>
        <taxon>Fungi</taxon>
        <taxon>Dikarya</taxon>
        <taxon>Ascomycota</taxon>
        <taxon>Pezizomycotina</taxon>
        <taxon>Dothideomycetes</taxon>
        <taxon>Dothideomycetidae</taxon>
        <taxon>Mycosphaerellales</taxon>
        <taxon>Teratosphaeriaceae</taxon>
        <taxon>Acrodontium</taxon>
    </lineage>
</organism>
<dbReference type="PANTHER" id="PTHR12304:SF56">
    <property type="entry name" value="HYDROLASE, PUTATIVE (AFU_ORTHOLOGUE AFUA_1G11790)-RELATED"/>
    <property type="match status" value="1"/>
</dbReference>
<dbReference type="InterPro" id="IPR036452">
    <property type="entry name" value="Ribo_hydro-like"/>
</dbReference>
<dbReference type="SUPFAM" id="SSF53590">
    <property type="entry name" value="Nucleoside hydrolase"/>
    <property type="match status" value="1"/>
</dbReference>
<comment type="similarity">
    <text evidence="1">Belongs to the IUNH family.</text>
</comment>
<proteinExistence type="inferred from homology"/>
<dbReference type="InterPro" id="IPR001910">
    <property type="entry name" value="Inosine/uridine_hydrolase_dom"/>
</dbReference>
<dbReference type="PANTHER" id="PTHR12304">
    <property type="entry name" value="INOSINE-URIDINE PREFERRING NUCLEOSIDE HYDROLASE"/>
    <property type="match status" value="1"/>
</dbReference>
<evidence type="ECO:0000313" key="5">
    <source>
        <dbReference type="EMBL" id="WPG99018.1"/>
    </source>
</evidence>
<gene>
    <name evidence="5" type="ORF">R9X50_00182000</name>
</gene>
<keyword evidence="6" id="KW-1185">Reference proteome</keyword>
<dbReference type="GO" id="GO:0006152">
    <property type="term" value="P:purine nucleoside catabolic process"/>
    <property type="evidence" value="ECO:0007669"/>
    <property type="project" value="TreeGrafter"/>
</dbReference>
<sequence>MAPNKIIIDTDPGVDDILALLLAFSALSEELEVLLVSVTYGNVEVQRCAQNVVTMFHQIEKEMAWRKANGRSIGFETLCKTKPVVAIGAEKPLADQMLMADYFHGRDGIAGISETHPELSPAETWEQIMASGNDVLGKERLFTPSKVPAHQEILRILRENEPDTVTIVAVGPLTNMALAAAEDPETFLRAKEVVVMGGAINEIGNITPFAEFNTFADSIAAARVYALSSPNPHTVMPPTPPAPSGQQAATPPPPYIGAYPSKLSRRLNVVLFSLDETNYHLLNRGEFNTLMKPVVASASPLATWIDAIVSSTFNKIETLEEDVSGDAVGLQMHDPLCIWYCITGHTDSKWKIKRNEDIRVETAGQWTRGMCLVDRRTRRKREDDILEEIVSDTGNWLSNHCGNRLGRCVGTPGRDVFGSYLLTKILEL</sequence>
<protein>
    <recommendedName>
        <fullName evidence="4">Inosine/uridine-preferring nucleoside hydrolase domain-containing protein</fullName>
    </recommendedName>
</protein>
<reference evidence="5 6" key="1">
    <citation type="submission" date="2023-11" db="EMBL/GenBank/DDBJ databases">
        <title>An acidophilic fungus is an integral part of prey digestion in a carnivorous sundew plant.</title>
        <authorList>
            <person name="Tsai I.J."/>
        </authorList>
    </citation>
    <scope>NUCLEOTIDE SEQUENCE [LARGE SCALE GENOMIC DNA]</scope>
    <source>
        <strain evidence="5">169a</strain>
    </source>
</reference>
<evidence type="ECO:0000313" key="6">
    <source>
        <dbReference type="Proteomes" id="UP001303373"/>
    </source>
</evidence>
<dbReference type="InterPro" id="IPR023186">
    <property type="entry name" value="IUNH"/>
</dbReference>
<dbReference type="GO" id="GO:0005829">
    <property type="term" value="C:cytosol"/>
    <property type="evidence" value="ECO:0007669"/>
    <property type="project" value="TreeGrafter"/>
</dbReference>
<name>A0AAQ3M046_9PEZI</name>
<feature type="domain" description="Inosine/uridine-preferring nucleoside hydrolase" evidence="4">
    <location>
        <begin position="6"/>
        <end position="383"/>
    </location>
</feature>
<dbReference type="Pfam" id="PF01156">
    <property type="entry name" value="IU_nuc_hydro"/>
    <property type="match status" value="1"/>
</dbReference>
<evidence type="ECO:0000259" key="4">
    <source>
        <dbReference type="Pfam" id="PF01156"/>
    </source>
</evidence>
<dbReference type="GO" id="GO:0008477">
    <property type="term" value="F:purine nucleosidase activity"/>
    <property type="evidence" value="ECO:0007669"/>
    <property type="project" value="TreeGrafter"/>
</dbReference>
<evidence type="ECO:0000256" key="1">
    <source>
        <dbReference type="ARBA" id="ARBA00009176"/>
    </source>
</evidence>
<dbReference type="Proteomes" id="UP001303373">
    <property type="component" value="Chromosome 2"/>
</dbReference>